<evidence type="ECO:0000256" key="1">
    <source>
        <dbReference type="SAM" id="MobiDB-lite"/>
    </source>
</evidence>
<evidence type="ECO:0000313" key="3">
    <source>
        <dbReference type="Proteomes" id="UP001212997"/>
    </source>
</evidence>
<organism evidence="2 3">
    <name type="scientific">Meripilus lineatus</name>
    <dbReference type="NCBI Taxonomy" id="2056292"/>
    <lineage>
        <taxon>Eukaryota</taxon>
        <taxon>Fungi</taxon>
        <taxon>Dikarya</taxon>
        <taxon>Basidiomycota</taxon>
        <taxon>Agaricomycotina</taxon>
        <taxon>Agaricomycetes</taxon>
        <taxon>Polyporales</taxon>
        <taxon>Meripilaceae</taxon>
        <taxon>Meripilus</taxon>
    </lineage>
</organism>
<proteinExistence type="predicted"/>
<feature type="region of interest" description="Disordered" evidence="1">
    <location>
        <begin position="1"/>
        <end position="47"/>
    </location>
</feature>
<keyword evidence="3" id="KW-1185">Reference proteome</keyword>
<dbReference type="AlphaFoldDB" id="A0AAD5UWI5"/>
<protein>
    <submittedName>
        <fullName evidence="2">Uncharacterized protein</fullName>
    </submittedName>
</protein>
<dbReference type="EMBL" id="JANAWD010000512">
    <property type="protein sequence ID" value="KAJ3478420.1"/>
    <property type="molecule type" value="Genomic_DNA"/>
</dbReference>
<comment type="caution">
    <text evidence="2">The sequence shown here is derived from an EMBL/GenBank/DDBJ whole genome shotgun (WGS) entry which is preliminary data.</text>
</comment>
<dbReference type="Proteomes" id="UP001212997">
    <property type="component" value="Unassembled WGS sequence"/>
</dbReference>
<name>A0AAD5UWI5_9APHY</name>
<gene>
    <name evidence="2" type="ORF">NLI96_g9764</name>
</gene>
<feature type="compositionally biased region" description="Basic and acidic residues" evidence="1">
    <location>
        <begin position="30"/>
        <end position="45"/>
    </location>
</feature>
<reference evidence="2" key="1">
    <citation type="submission" date="2022-07" db="EMBL/GenBank/DDBJ databases">
        <title>Genome Sequence of Physisporinus lineatus.</title>
        <authorList>
            <person name="Buettner E."/>
        </authorList>
    </citation>
    <scope>NUCLEOTIDE SEQUENCE</scope>
    <source>
        <strain evidence="2">VT162</strain>
    </source>
</reference>
<accession>A0AAD5UWI5</accession>
<sequence>MDTPVFHRTKDIRPDVGSSSLGNPFLSVSKGKDKETEDRTAEKPPEGIYSPRIRLEYRPPIALPAPFPRILSVEGLHLYTGSTIFMRHTMNALYSDLRVDIRHARVLGARPPNGPVVPPFDGGGAVGSNSMNGQRSMREKSLFLGLGITGAGRVSKANVEWEVNCTYTFSPTSGLILLHTIDSIEPTPHQALFEALGRFGLVGRGGGDLPGVGGAR</sequence>
<evidence type="ECO:0000313" key="2">
    <source>
        <dbReference type="EMBL" id="KAJ3478420.1"/>
    </source>
</evidence>